<dbReference type="PROSITE" id="PS50932">
    <property type="entry name" value="HTH_LACI_2"/>
    <property type="match status" value="1"/>
</dbReference>
<dbReference type="GO" id="GO:0003677">
    <property type="term" value="F:DNA binding"/>
    <property type="evidence" value="ECO:0007669"/>
    <property type="project" value="UniProtKB-KW"/>
</dbReference>
<gene>
    <name evidence="5" type="ORF">GCM10022197_12410</name>
</gene>
<dbReference type="Proteomes" id="UP001500767">
    <property type="component" value="Unassembled WGS sequence"/>
</dbReference>
<dbReference type="RefSeq" id="WP_344741461.1">
    <property type="nucleotide sequence ID" value="NZ_BAAAYR010000001.1"/>
</dbReference>
<dbReference type="InterPro" id="IPR000843">
    <property type="entry name" value="HTH_LacI"/>
</dbReference>
<evidence type="ECO:0000256" key="3">
    <source>
        <dbReference type="ARBA" id="ARBA00023163"/>
    </source>
</evidence>
<proteinExistence type="predicted"/>
<evidence type="ECO:0000256" key="2">
    <source>
        <dbReference type="ARBA" id="ARBA00023125"/>
    </source>
</evidence>
<dbReference type="PROSITE" id="PS00356">
    <property type="entry name" value="HTH_LACI_1"/>
    <property type="match status" value="1"/>
</dbReference>
<keyword evidence="6" id="KW-1185">Reference proteome</keyword>
<evidence type="ECO:0000313" key="5">
    <source>
        <dbReference type="EMBL" id="GAA3558592.1"/>
    </source>
</evidence>
<dbReference type="InterPro" id="IPR010982">
    <property type="entry name" value="Lambda_DNA-bd_dom_sf"/>
</dbReference>
<comment type="caution">
    <text evidence="5">The sequence shown here is derived from an EMBL/GenBank/DDBJ whole genome shotgun (WGS) entry which is preliminary data.</text>
</comment>
<protein>
    <submittedName>
        <fullName evidence="5">LacI family DNA-binding transcriptional regulator</fullName>
    </submittedName>
</protein>
<keyword evidence="1" id="KW-0805">Transcription regulation</keyword>
<dbReference type="SMART" id="SM00354">
    <property type="entry name" value="HTH_LACI"/>
    <property type="match status" value="1"/>
</dbReference>
<dbReference type="Gene3D" id="3.40.50.2300">
    <property type="match status" value="2"/>
</dbReference>
<dbReference type="InterPro" id="IPR046335">
    <property type="entry name" value="LacI/GalR-like_sensor"/>
</dbReference>
<dbReference type="EMBL" id="BAAAYR010000001">
    <property type="protein sequence ID" value="GAA3558592.1"/>
    <property type="molecule type" value="Genomic_DNA"/>
</dbReference>
<evidence type="ECO:0000313" key="6">
    <source>
        <dbReference type="Proteomes" id="UP001500767"/>
    </source>
</evidence>
<evidence type="ECO:0000259" key="4">
    <source>
        <dbReference type="PROSITE" id="PS50932"/>
    </source>
</evidence>
<name>A0ABP6WZK0_9ACTN</name>
<organism evidence="5 6">
    <name type="scientific">Microlunatus spumicola</name>
    <dbReference type="NCBI Taxonomy" id="81499"/>
    <lineage>
        <taxon>Bacteria</taxon>
        <taxon>Bacillati</taxon>
        <taxon>Actinomycetota</taxon>
        <taxon>Actinomycetes</taxon>
        <taxon>Propionibacteriales</taxon>
        <taxon>Propionibacteriaceae</taxon>
        <taxon>Microlunatus</taxon>
    </lineage>
</organism>
<sequence length="351" mass="36985">MPRRSSTSMKDVAALAGVSLGTVSNVVNSPALVSAATRDRVEVAIQKLGWVPNESARQLRAGRSRVISMVVMDISNPFFTDVLRGVEDEVHDRGYHVQASNSASQPERESEQLRVLEQQRVGGVLLAPVGGPNGRADALRRRGIPVVIVDRAGDETGYCSVSVDDVEGGRMATDHLLGLGHTSVAVVGGPGTLHQVRDRRLGAEIARGQHGGTASLLTVTTPSMEAASGVAAADQLVSLPDAERPTAVFAMNDLLAIGLLQGFVTHGLRVPDDVALIGYDDISFAASAAVPLSSVRQPRADLGRRAAELLFEEMDAVDHDLAHEHQSVRFTPELVVRRSTAPAGAKAPASG</sequence>
<dbReference type="PANTHER" id="PTHR30146">
    <property type="entry name" value="LACI-RELATED TRANSCRIPTIONAL REPRESSOR"/>
    <property type="match status" value="1"/>
</dbReference>
<keyword evidence="3" id="KW-0804">Transcription</keyword>
<evidence type="ECO:0000256" key="1">
    <source>
        <dbReference type="ARBA" id="ARBA00023015"/>
    </source>
</evidence>
<dbReference type="Pfam" id="PF13377">
    <property type="entry name" value="Peripla_BP_3"/>
    <property type="match status" value="1"/>
</dbReference>
<dbReference type="Gene3D" id="1.10.260.40">
    <property type="entry name" value="lambda repressor-like DNA-binding domains"/>
    <property type="match status" value="1"/>
</dbReference>
<dbReference type="PANTHER" id="PTHR30146:SF109">
    <property type="entry name" value="HTH-TYPE TRANSCRIPTIONAL REGULATOR GALS"/>
    <property type="match status" value="1"/>
</dbReference>
<dbReference type="InterPro" id="IPR028082">
    <property type="entry name" value="Peripla_BP_I"/>
</dbReference>
<feature type="domain" description="HTH lacI-type" evidence="4">
    <location>
        <begin position="7"/>
        <end position="61"/>
    </location>
</feature>
<dbReference type="CDD" id="cd06293">
    <property type="entry name" value="PBP1_LacI-like"/>
    <property type="match status" value="1"/>
</dbReference>
<dbReference type="SUPFAM" id="SSF53822">
    <property type="entry name" value="Periplasmic binding protein-like I"/>
    <property type="match status" value="1"/>
</dbReference>
<keyword evidence="2 5" id="KW-0238">DNA-binding</keyword>
<reference evidence="6" key="1">
    <citation type="journal article" date="2019" name="Int. J. Syst. Evol. Microbiol.">
        <title>The Global Catalogue of Microorganisms (GCM) 10K type strain sequencing project: providing services to taxonomists for standard genome sequencing and annotation.</title>
        <authorList>
            <consortium name="The Broad Institute Genomics Platform"/>
            <consortium name="The Broad Institute Genome Sequencing Center for Infectious Disease"/>
            <person name="Wu L."/>
            <person name="Ma J."/>
        </authorList>
    </citation>
    <scope>NUCLEOTIDE SEQUENCE [LARGE SCALE GENOMIC DNA]</scope>
    <source>
        <strain evidence="6">JCM 16540</strain>
    </source>
</reference>
<dbReference type="CDD" id="cd01392">
    <property type="entry name" value="HTH_LacI"/>
    <property type="match status" value="1"/>
</dbReference>
<dbReference type="SUPFAM" id="SSF47413">
    <property type="entry name" value="lambda repressor-like DNA-binding domains"/>
    <property type="match status" value="1"/>
</dbReference>
<accession>A0ABP6WZK0</accession>
<dbReference type="Pfam" id="PF00356">
    <property type="entry name" value="LacI"/>
    <property type="match status" value="1"/>
</dbReference>